<feature type="transmembrane region" description="Helical" evidence="4">
    <location>
        <begin position="105"/>
        <end position="133"/>
    </location>
</feature>
<keyword evidence="3 4" id="KW-0472">Membrane</keyword>
<dbReference type="AlphaFoldDB" id="A0AAC9P8X9"/>
<dbReference type="PROSITE" id="PS50850">
    <property type="entry name" value="MFS"/>
    <property type="match status" value="1"/>
</dbReference>
<feature type="transmembrane region" description="Helical" evidence="4">
    <location>
        <begin position="182"/>
        <end position="204"/>
    </location>
</feature>
<feature type="transmembrane region" description="Helical" evidence="4">
    <location>
        <begin position="321"/>
        <end position="341"/>
    </location>
</feature>
<dbReference type="SUPFAM" id="SSF103473">
    <property type="entry name" value="MFS general substrate transporter"/>
    <property type="match status" value="1"/>
</dbReference>
<dbReference type="InterPro" id="IPR011701">
    <property type="entry name" value="MFS"/>
</dbReference>
<gene>
    <name evidence="6" type="ORF">GbCGDNIH9_1206</name>
</gene>
<dbReference type="Gene3D" id="1.20.1250.20">
    <property type="entry name" value="MFS general substrate transporter like domains"/>
    <property type="match status" value="2"/>
</dbReference>
<dbReference type="Pfam" id="PF07690">
    <property type="entry name" value="MFS_1"/>
    <property type="match status" value="1"/>
</dbReference>
<dbReference type="RefSeq" id="WP_081368875.1">
    <property type="nucleotide sequence ID" value="NZ_CP018191.1"/>
</dbReference>
<keyword evidence="1 4" id="KW-0812">Transmembrane</keyword>
<protein>
    <submittedName>
        <fullName evidence="6">Antimicrobial peptide efflux protein rosa</fullName>
    </submittedName>
</protein>
<dbReference type="PANTHER" id="PTHR43129">
    <property type="entry name" value="FOSMIDOMYCIN RESISTANCE PROTEIN"/>
    <property type="match status" value="1"/>
</dbReference>
<dbReference type="InterPro" id="IPR020846">
    <property type="entry name" value="MFS_dom"/>
</dbReference>
<feature type="transmembrane region" description="Helical" evidence="4">
    <location>
        <begin position="225"/>
        <end position="244"/>
    </location>
</feature>
<dbReference type="Proteomes" id="UP000182373">
    <property type="component" value="Chromosome"/>
</dbReference>
<feature type="transmembrane region" description="Helical" evidence="4">
    <location>
        <begin position="154"/>
        <end position="176"/>
    </location>
</feature>
<accession>A0AAC9P8X9</accession>
<evidence type="ECO:0000256" key="4">
    <source>
        <dbReference type="SAM" id="Phobius"/>
    </source>
</evidence>
<feature type="transmembrane region" description="Helical" evidence="4">
    <location>
        <begin position="65"/>
        <end position="85"/>
    </location>
</feature>
<feature type="transmembrane region" description="Helical" evidence="4">
    <location>
        <begin position="296"/>
        <end position="315"/>
    </location>
</feature>
<sequence>MSGQITAQATTLPGGNTTENRSEGTVFAILIAISISHMLNDMLQSLLPAVYPILKTEFSLQFRDIGLLTLTYQMTGSILQPLIGLYTDRKPKPFSLAFGMGCTLIGLYCLSIASGFTGLLLGAAIIGLGSSIFHPESSRVARLASGGRHGFAQSLFQVGGNAGAAIGPLLAAFIVLPHGRYAIGWFCAAALLGVIILTAVGRWYGATHRQKKHAVRHAVQALPRAKIALAMTVLCALVFSKYFYMASFTSYYTFYLIHHFGVSVQSAQLYLFLFLGAVAAGTFAGGPIGDRIGRKYVIWFSILGVLPFTLILPHASLAWTAILSVAIGLILSSAFAAIVVYGQELLPGNVGAVAGLFFGLAFGMGGIGAALLGWLADKTSIETVYGLCAWLPAFGILAVFLPDLERRRH</sequence>
<reference evidence="7" key="1">
    <citation type="submission" date="2016-11" db="EMBL/GenBank/DDBJ databases">
        <title>Comparative genomic and phenotypic analysis of Granulibacter bethesdensis clinical isolates from patients with chronic granulomatous disease.</title>
        <authorList>
            <person name="Zarember K.A."/>
            <person name="Porcella S.F."/>
            <person name="Chu J."/>
            <person name="Ding L."/>
            <person name="Dahlstrom E."/>
            <person name="Barbian K."/>
            <person name="Martens C."/>
            <person name="Sykora L."/>
            <person name="Kramer S."/>
            <person name="Pettinato A.M."/>
            <person name="Hong H."/>
            <person name="Wald G."/>
            <person name="Berg L.J."/>
            <person name="Rogge L.S."/>
            <person name="Greenberg D.E."/>
            <person name="Falcone E.L."/>
            <person name="Neves J.F."/>
            <person name="Simoes M.J."/>
            <person name="Casal M."/>
            <person name="Rodriguez-Lopez F.C."/>
            <person name="Zelazny A."/>
            <person name="Gallin J.I."/>
            <person name="Holland S.M."/>
        </authorList>
    </citation>
    <scope>NUCLEOTIDE SEQUENCE [LARGE SCALE GENOMIC DNA]</scope>
    <source>
        <strain evidence="7">NIH9.1</strain>
    </source>
</reference>
<evidence type="ECO:0000256" key="3">
    <source>
        <dbReference type="ARBA" id="ARBA00023136"/>
    </source>
</evidence>
<dbReference type="GO" id="GO:0022857">
    <property type="term" value="F:transmembrane transporter activity"/>
    <property type="evidence" value="ECO:0007669"/>
    <property type="project" value="InterPro"/>
</dbReference>
<feature type="transmembrane region" description="Helical" evidence="4">
    <location>
        <begin position="264"/>
        <end position="284"/>
    </location>
</feature>
<feature type="domain" description="Major facilitator superfamily (MFS) profile" evidence="5">
    <location>
        <begin position="29"/>
        <end position="407"/>
    </location>
</feature>
<feature type="transmembrane region" description="Helical" evidence="4">
    <location>
        <begin position="382"/>
        <end position="401"/>
    </location>
</feature>
<feature type="transmembrane region" description="Helical" evidence="4">
    <location>
        <begin position="353"/>
        <end position="376"/>
    </location>
</feature>
<dbReference type="InterPro" id="IPR036259">
    <property type="entry name" value="MFS_trans_sf"/>
</dbReference>
<dbReference type="PANTHER" id="PTHR43129:SF1">
    <property type="entry name" value="FOSMIDOMYCIN RESISTANCE PROTEIN"/>
    <property type="match status" value="1"/>
</dbReference>
<dbReference type="CDD" id="cd17478">
    <property type="entry name" value="MFS_FsR"/>
    <property type="match status" value="1"/>
</dbReference>
<name>A0AAC9P8X9_9PROT</name>
<evidence type="ECO:0000313" key="7">
    <source>
        <dbReference type="Proteomes" id="UP000182373"/>
    </source>
</evidence>
<evidence type="ECO:0000256" key="2">
    <source>
        <dbReference type="ARBA" id="ARBA00022989"/>
    </source>
</evidence>
<evidence type="ECO:0000313" key="6">
    <source>
        <dbReference type="EMBL" id="APH54499.1"/>
    </source>
</evidence>
<evidence type="ECO:0000256" key="1">
    <source>
        <dbReference type="ARBA" id="ARBA00022692"/>
    </source>
</evidence>
<proteinExistence type="predicted"/>
<organism evidence="6 7">
    <name type="scientific">Granulibacter bethesdensis</name>
    <dbReference type="NCBI Taxonomy" id="364410"/>
    <lineage>
        <taxon>Bacteria</taxon>
        <taxon>Pseudomonadati</taxon>
        <taxon>Pseudomonadota</taxon>
        <taxon>Alphaproteobacteria</taxon>
        <taxon>Acetobacterales</taxon>
        <taxon>Acetobacteraceae</taxon>
        <taxon>Granulibacter</taxon>
    </lineage>
</organism>
<evidence type="ECO:0000259" key="5">
    <source>
        <dbReference type="PROSITE" id="PS50850"/>
    </source>
</evidence>
<dbReference type="EMBL" id="CP018191">
    <property type="protein sequence ID" value="APH54499.1"/>
    <property type="molecule type" value="Genomic_DNA"/>
</dbReference>
<dbReference type="GO" id="GO:0005886">
    <property type="term" value="C:plasma membrane"/>
    <property type="evidence" value="ECO:0007669"/>
    <property type="project" value="TreeGrafter"/>
</dbReference>
<keyword evidence="2 4" id="KW-1133">Transmembrane helix</keyword>